<dbReference type="OrthoDB" id="106887at2"/>
<evidence type="ECO:0008006" key="5">
    <source>
        <dbReference type="Google" id="ProtNLM"/>
    </source>
</evidence>
<dbReference type="EMBL" id="CP011454">
    <property type="protein sequence ID" value="AMW04060.1"/>
    <property type="molecule type" value="Genomic_DNA"/>
</dbReference>
<dbReference type="AlphaFoldDB" id="A0A143BHY4"/>
<dbReference type="InterPro" id="IPR008928">
    <property type="entry name" value="6-hairpin_glycosidase_sf"/>
</dbReference>
<dbReference type="KEGG" id="gph:GEMMAAP_02820"/>
<accession>A0A143BHY4</accession>
<dbReference type="InterPro" id="IPR001661">
    <property type="entry name" value="Glyco_hydro_37"/>
</dbReference>
<reference evidence="3 4" key="2">
    <citation type="journal article" date="2016" name="Environ. Microbiol. Rep.">
        <title>Metagenomic evidence for the presence of phototrophic Gemmatimonadetes bacteria in diverse environments.</title>
        <authorList>
            <person name="Zeng Y."/>
            <person name="Baumbach J."/>
            <person name="Barbosa E.G."/>
            <person name="Azevedo V."/>
            <person name="Zhang C."/>
            <person name="Koblizek M."/>
        </authorList>
    </citation>
    <scope>NUCLEOTIDE SEQUENCE [LARGE SCALE GENOMIC DNA]</scope>
    <source>
        <strain evidence="3 4">AP64</strain>
    </source>
</reference>
<dbReference type="RefSeq" id="WP_026849347.1">
    <property type="nucleotide sequence ID" value="NZ_CP011454.1"/>
</dbReference>
<keyword evidence="4" id="KW-1185">Reference proteome</keyword>
<dbReference type="NCBIfam" id="NF009774">
    <property type="entry name" value="PRK13271.1"/>
    <property type="match status" value="1"/>
</dbReference>
<proteinExistence type="predicted"/>
<dbReference type="PROSITE" id="PS00927">
    <property type="entry name" value="TREHALASE_1"/>
    <property type="match status" value="1"/>
</dbReference>
<evidence type="ECO:0000256" key="2">
    <source>
        <dbReference type="ARBA" id="ARBA00023295"/>
    </source>
</evidence>
<protein>
    <recommendedName>
        <fullName evidence="5">Trehalase</fullName>
    </recommendedName>
</protein>
<gene>
    <name evidence="3" type="ORF">GEMMAAP_02820</name>
</gene>
<keyword evidence="2" id="KW-0326">Glycosidase</keyword>
<dbReference type="PANTHER" id="PTHR23403">
    <property type="entry name" value="TREHALASE"/>
    <property type="match status" value="1"/>
</dbReference>
<dbReference type="PRINTS" id="PR00744">
    <property type="entry name" value="GLHYDRLASE37"/>
</dbReference>
<dbReference type="PANTHER" id="PTHR23403:SF1">
    <property type="entry name" value="TREHALASE"/>
    <property type="match status" value="1"/>
</dbReference>
<dbReference type="eggNOG" id="COG1626">
    <property type="taxonomic scope" value="Bacteria"/>
</dbReference>
<organism evidence="3 4">
    <name type="scientific">Gemmatimonas phototrophica</name>
    <dbReference type="NCBI Taxonomy" id="1379270"/>
    <lineage>
        <taxon>Bacteria</taxon>
        <taxon>Pseudomonadati</taxon>
        <taxon>Gemmatimonadota</taxon>
        <taxon>Gemmatimonadia</taxon>
        <taxon>Gemmatimonadales</taxon>
        <taxon>Gemmatimonadaceae</taxon>
        <taxon>Gemmatimonas</taxon>
    </lineage>
</organism>
<keyword evidence="1" id="KW-0378">Hydrolase</keyword>
<evidence type="ECO:0000313" key="4">
    <source>
        <dbReference type="Proteomes" id="UP000076404"/>
    </source>
</evidence>
<evidence type="ECO:0000313" key="3">
    <source>
        <dbReference type="EMBL" id="AMW04060.1"/>
    </source>
</evidence>
<reference evidence="3 4" key="1">
    <citation type="journal article" date="2014" name="Proc. Natl. Acad. Sci. U.S.A.">
        <title>Functional type 2 photosynthetic reaction centers found in the rare bacterial phylum Gemmatimonadetes.</title>
        <authorList>
            <person name="Zeng Y."/>
            <person name="Feng F."/>
            <person name="Medova H."/>
            <person name="Dean J."/>
            <person name="Koblizek M."/>
        </authorList>
    </citation>
    <scope>NUCLEOTIDE SEQUENCE [LARGE SCALE GENOMIC DNA]</scope>
    <source>
        <strain evidence="3 4">AP64</strain>
    </source>
</reference>
<dbReference type="NCBIfam" id="NF009773">
    <property type="entry name" value="PRK13270.1"/>
    <property type="match status" value="1"/>
</dbReference>
<dbReference type="PROSITE" id="PS00928">
    <property type="entry name" value="TREHALASE_2"/>
    <property type="match status" value="1"/>
</dbReference>
<sequence length="542" mass="60782">MKPRHVLSAMLLASCSTAEQPRGAARIPADSTGTALAVTPYDPSRDLGGLFVDAQMMSIYPDSKTLVDATPKRDPQQIADAYLAEKTKANFSLKNFMKREFAAPTSPNVAASDAVQRTMEEHIADLWPVLTRQADVNDPRSSLLPLPKAYIVPGGRFREVYYWDSYFTMLGLIESGRTEQMGQMLDNFAHLVRTVGHIPNGNRTYYLSRSQPPYFAAMVGRYAQATDSLKGAAYLEAMEAEHRFWMDGADTLRPGSAYRRVVRLADGSVLNRYWDDRPEPRPESFKEDFTTAQTLPEAQRELFYRNVRAAAESGWDFSSRWMRNPQSLVSLETTALVPVDLNSLLYHTERTIAALRRVRNAKGDDDVAERFEELAEARKAAILRNMWDAGSGFFYDVRWSRGERVTDRPTMAAAAPLYFGIATAEQAAQVVARLRTDFLKPGGFTTTLIASGQQWDAPNGWPPLQWVAMEGARRYGHAELANTARARWLALNRKVYKATGKLTEKYDVWDLSKRAGGGEYPTQDGFGWTNGVALTLSRQQQK</sequence>
<dbReference type="InterPro" id="IPR018232">
    <property type="entry name" value="Glyco_hydro_37_CS"/>
</dbReference>
<dbReference type="PROSITE" id="PS51257">
    <property type="entry name" value="PROKAR_LIPOPROTEIN"/>
    <property type="match status" value="1"/>
</dbReference>
<evidence type="ECO:0000256" key="1">
    <source>
        <dbReference type="ARBA" id="ARBA00022801"/>
    </source>
</evidence>
<dbReference type="Pfam" id="PF01204">
    <property type="entry name" value="Trehalase"/>
    <property type="match status" value="1"/>
</dbReference>
<dbReference type="InterPro" id="IPR012341">
    <property type="entry name" value="6hp_glycosidase-like_sf"/>
</dbReference>
<dbReference type="Proteomes" id="UP000076404">
    <property type="component" value="Chromosome"/>
</dbReference>
<dbReference type="Gene3D" id="1.50.10.10">
    <property type="match status" value="1"/>
</dbReference>
<dbReference type="SUPFAM" id="SSF48208">
    <property type="entry name" value="Six-hairpin glycosidases"/>
    <property type="match status" value="1"/>
</dbReference>
<dbReference type="STRING" id="1379270.GEMMAAP_02820"/>
<dbReference type="GO" id="GO:0005993">
    <property type="term" value="P:trehalose catabolic process"/>
    <property type="evidence" value="ECO:0007669"/>
    <property type="project" value="TreeGrafter"/>
</dbReference>
<dbReference type="GO" id="GO:0004555">
    <property type="term" value="F:alpha,alpha-trehalase activity"/>
    <property type="evidence" value="ECO:0007669"/>
    <property type="project" value="InterPro"/>
</dbReference>
<name>A0A143BHY4_9BACT</name>